<keyword evidence="9" id="KW-0131">Cell cycle</keyword>
<evidence type="ECO:0000313" key="13">
    <source>
        <dbReference type="EMBL" id="OGC36447.1"/>
    </source>
</evidence>
<dbReference type="InterPro" id="IPR003838">
    <property type="entry name" value="ABC3_permease_C"/>
</dbReference>
<evidence type="ECO:0000256" key="2">
    <source>
        <dbReference type="ARBA" id="ARBA00007379"/>
    </source>
</evidence>
<protein>
    <recommendedName>
        <fullName evidence="3">Cell division protein FtsX</fullName>
    </recommendedName>
</protein>
<dbReference type="EMBL" id="MEUF01000014">
    <property type="protein sequence ID" value="OGC36447.1"/>
    <property type="molecule type" value="Genomic_DNA"/>
</dbReference>
<keyword evidence="8 10" id="KW-0472">Membrane</keyword>
<comment type="subcellular location">
    <subcellularLocation>
        <location evidence="1">Cell membrane</location>
        <topology evidence="1">Multi-pass membrane protein</topology>
    </subcellularLocation>
</comment>
<comment type="caution">
    <text evidence="13">The sequence shown here is derived from an EMBL/GenBank/DDBJ whole genome shotgun (WGS) entry which is preliminary data.</text>
</comment>
<evidence type="ECO:0000313" key="14">
    <source>
        <dbReference type="Proteomes" id="UP000178951"/>
    </source>
</evidence>
<dbReference type="InterPro" id="IPR004513">
    <property type="entry name" value="FtsX"/>
</dbReference>
<evidence type="ECO:0000256" key="7">
    <source>
        <dbReference type="ARBA" id="ARBA00022989"/>
    </source>
</evidence>
<accession>A0A1F4TUX2</accession>
<organism evidence="13 14">
    <name type="scientific">candidate division WOR-1 bacterium RIFOXYB2_FULL_48_7</name>
    <dbReference type="NCBI Taxonomy" id="1802583"/>
    <lineage>
        <taxon>Bacteria</taxon>
        <taxon>Bacillati</taxon>
        <taxon>Saganbacteria</taxon>
    </lineage>
</organism>
<feature type="domain" description="ABC3 transporter permease C-terminal" evidence="11">
    <location>
        <begin position="90"/>
        <end position="210"/>
    </location>
</feature>
<evidence type="ECO:0000256" key="8">
    <source>
        <dbReference type="ARBA" id="ARBA00023136"/>
    </source>
</evidence>
<keyword evidence="4" id="KW-1003">Cell membrane</keyword>
<reference evidence="13 14" key="1">
    <citation type="journal article" date="2016" name="Nat. Commun.">
        <title>Thousands of microbial genomes shed light on interconnected biogeochemical processes in an aquifer system.</title>
        <authorList>
            <person name="Anantharaman K."/>
            <person name="Brown C.T."/>
            <person name="Hug L.A."/>
            <person name="Sharon I."/>
            <person name="Castelle C.J."/>
            <person name="Probst A.J."/>
            <person name="Thomas B.C."/>
            <person name="Singh A."/>
            <person name="Wilkins M.J."/>
            <person name="Karaoz U."/>
            <person name="Brodie E.L."/>
            <person name="Williams K.H."/>
            <person name="Hubbard S.S."/>
            <person name="Banfield J.F."/>
        </authorList>
    </citation>
    <scope>NUCLEOTIDE SEQUENCE [LARGE SCALE GENOMIC DNA]</scope>
</reference>
<evidence type="ECO:0000256" key="1">
    <source>
        <dbReference type="ARBA" id="ARBA00004651"/>
    </source>
</evidence>
<dbReference type="GO" id="GO:0005886">
    <property type="term" value="C:plasma membrane"/>
    <property type="evidence" value="ECO:0007669"/>
    <property type="project" value="UniProtKB-SubCell"/>
</dbReference>
<feature type="domain" description="FtsX extracellular" evidence="12">
    <location>
        <begin position="1"/>
        <end position="67"/>
    </location>
</feature>
<feature type="transmembrane region" description="Helical" evidence="10">
    <location>
        <begin position="133"/>
        <end position="154"/>
    </location>
</feature>
<dbReference type="Pfam" id="PF02687">
    <property type="entry name" value="FtsX"/>
    <property type="match status" value="1"/>
</dbReference>
<evidence type="ECO:0000259" key="12">
    <source>
        <dbReference type="Pfam" id="PF18075"/>
    </source>
</evidence>
<keyword evidence="6 10" id="KW-0812">Transmembrane</keyword>
<keyword evidence="5" id="KW-0132">Cell division</keyword>
<keyword evidence="7 10" id="KW-1133">Transmembrane helix</keyword>
<dbReference type="PANTHER" id="PTHR47755:SF1">
    <property type="entry name" value="CELL DIVISION PROTEIN FTSX"/>
    <property type="match status" value="1"/>
</dbReference>
<comment type="similarity">
    <text evidence="2">Belongs to the ABC-4 integral membrane protein family. FtsX subfamily.</text>
</comment>
<evidence type="ECO:0000256" key="5">
    <source>
        <dbReference type="ARBA" id="ARBA00022618"/>
    </source>
</evidence>
<sequence length="212" mass="23030">PGVEKVVYISKAEAWKKLKDDFGEKLSLDLIINDNPLPHTFTIQVRNPDLLSDVAKQVAKVEAVDEVRYSGKLINQMKSLVSAVRVGGISLIVLLSLATLLIVVNTIRLTVIARETDIYIMKLVGATNNFVKWPFIIEGILIGVIGGVSSAFILKFSYEAVAARMMVALPFLPIITDFGLLTLIYILVVIGGTALGMLGGYISVSKVLKNEA</sequence>
<evidence type="ECO:0000256" key="9">
    <source>
        <dbReference type="ARBA" id="ARBA00023306"/>
    </source>
</evidence>
<gene>
    <name evidence="13" type="ORF">A2311_03030</name>
</gene>
<dbReference type="Pfam" id="PF18075">
    <property type="entry name" value="FtsX_ECD"/>
    <property type="match status" value="1"/>
</dbReference>
<feature type="transmembrane region" description="Helical" evidence="10">
    <location>
        <begin position="86"/>
        <end position="113"/>
    </location>
</feature>
<name>A0A1F4TUX2_UNCSA</name>
<evidence type="ECO:0000256" key="3">
    <source>
        <dbReference type="ARBA" id="ARBA00021907"/>
    </source>
</evidence>
<evidence type="ECO:0000259" key="11">
    <source>
        <dbReference type="Pfam" id="PF02687"/>
    </source>
</evidence>
<dbReference type="PANTHER" id="PTHR47755">
    <property type="entry name" value="CELL DIVISION PROTEIN FTSX"/>
    <property type="match status" value="1"/>
</dbReference>
<evidence type="ECO:0000256" key="10">
    <source>
        <dbReference type="SAM" id="Phobius"/>
    </source>
</evidence>
<dbReference type="Gene3D" id="3.30.70.3040">
    <property type="match status" value="1"/>
</dbReference>
<proteinExistence type="inferred from homology"/>
<dbReference type="InterPro" id="IPR040690">
    <property type="entry name" value="FtsX_ECD"/>
</dbReference>
<evidence type="ECO:0000256" key="4">
    <source>
        <dbReference type="ARBA" id="ARBA00022475"/>
    </source>
</evidence>
<dbReference type="AlphaFoldDB" id="A0A1F4TUX2"/>
<dbReference type="Proteomes" id="UP000178951">
    <property type="component" value="Unassembled WGS sequence"/>
</dbReference>
<evidence type="ECO:0000256" key="6">
    <source>
        <dbReference type="ARBA" id="ARBA00022692"/>
    </source>
</evidence>
<dbReference type="GO" id="GO:0051301">
    <property type="term" value="P:cell division"/>
    <property type="evidence" value="ECO:0007669"/>
    <property type="project" value="UniProtKB-KW"/>
</dbReference>
<feature type="non-terminal residue" evidence="13">
    <location>
        <position position="1"/>
    </location>
</feature>
<feature type="transmembrane region" description="Helical" evidence="10">
    <location>
        <begin position="184"/>
        <end position="204"/>
    </location>
</feature>